<dbReference type="InterPro" id="IPR052719">
    <property type="entry name" value="CvpA-like"/>
</dbReference>
<accession>A0A937HHC8</accession>
<keyword evidence="2 6" id="KW-0812">Transmembrane</keyword>
<organism evidence="7 8">
    <name type="scientific">PS1 clade bacterium</name>
    <dbReference type="NCBI Taxonomy" id="2175152"/>
    <lineage>
        <taxon>Bacteria</taxon>
        <taxon>Pseudomonadati</taxon>
        <taxon>Pseudomonadota</taxon>
        <taxon>Alphaproteobacteria</taxon>
        <taxon>PS1 clade</taxon>
    </lineage>
</organism>
<comment type="subcellular location">
    <subcellularLocation>
        <location evidence="1">Membrane</location>
        <topology evidence="1">Multi-pass membrane protein</topology>
    </subcellularLocation>
</comment>
<evidence type="ECO:0000256" key="4">
    <source>
        <dbReference type="ARBA" id="ARBA00023136"/>
    </source>
</evidence>
<feature type="transmembrane region" description="Helical" evidence="6">
    <location>
        <begin position="101"/>
        <end position="121"/>
    </location>
</feature>
<evidence type="ECO:0000256" key="3">
    <source>
        <dbReference type="ARBA" id="ARBA00022989"/>
    </source>
</evidence>
<name>A0A937HHC8_9PROT</name>
<dbReference type="GO" id="GO:0016020">
    <property type="term" value="C:membrane"/>
    <property type="evidence" value="ECO:0007669"/>
    <property type="project" value="UniProtKB-SubCell"/>
</dbReference>
<evidence type="ECO:0000313" key="7">
    <source>
        <dbReference type="EMBL" id="MBL6761512.1"/>
    </source>
</evidence>
<dbReference type="Pfam" id="PF02674">
    <property type="entry name" value="Colicin_V"/>
    <property type="match status" value="1"/>
</dbReference>
<gene>
    <name evidence="7" type="ORF">ISQ19_02320</name>
</gene>
<feature type="transmembrane region" description="Helical" evidence="6">
    <location>
        <begin position="31"/>
        <end position="48"/>
    </location>
</feature>
<dbReference type="AlphaFoldDB" id="A0A937HHC8"/>
<feature type="transmembrane region" description="Helical" evidence="6">
    <location>
        <begin position="6"/>
        <end position="24"/>
    </location>
</feature>
<sequence>MVALDYIIIAVLLVSAALSLIRGFTKEVLSITGWIISGYAAIFFGPSLKPLLASYITIDWAVTGGSMLIIFLLVLISFSIASSFVSSSIKGTGLNALDRTLGVGFGALRGFFIVCMAYFGVSTVIPESDHPDFITEAKLRPVLQTGTKAFVAIVPLDRLPLSVTNIGETLGEQGTEALQEAGEAVLQKAARDEMEKLVEEVQDSEPDTGYKQREREQMERLIRNTEGVE</sequence>
<evidence type="ECO:0000256" key="5">
    <source>
        <dbReference type="SAM" id="MobiDB-lite"/>
    </source>
</evidence>
<dbReference type="GO" id="GO:0009403">
    <property type="term" value="P:toxin biosynthetic process"/>
    <property type="evidence" value="ECO:0007669"/>
    <property type="project" value="InterPro"/>
</dbReference>
<evidence type="ECO:0000256" key="1">
    <source>
        <dbReference type="ARBA" id="ARBA00004141"/>
    </source>
</evidence>
<feature type="region of interest" description="Disordered" evidence="5">
    <location>
        <begin position="196"/>
        <end position="229"/>
    </location>
</feature>
<keyword evidence="4 6" id="KW-0472">Membrane</keyword>
<evidence type="ECO:0000256" key="2">
    <source>
        <dbReference type="ARBA" id="ARBA00022692"/>
    </source>
</evidence>
<feature type="transmembrane region" description="Helical" evidence="6">
    <location>
        <begin position="68"/>
        <end position="89"/>
    </location>
</feature>
<reference evidence="7" key="1">
    <citation type="submission" date="2020-10" db="EMBL/GenBank/DDBJ databases">
        <title>Microbiome of the Black Sea water column analyzed by genome centric metagenomics.</title>
        <authorList>
            <person name="Cabello-Yeves P.J."/>
            <person name="Callieri C."/>
            <person name="Picazo A."/>
            <person name="Mehrshad M."/>
            <person name="Haro-Moreno J.M."/>
            <person name="Roda-Garcia J."/>
            <person name="Dzembekova N."/>
            <person name="Slabakova V."/>
            <person name="Slabakova N."/>
            <person name="Moncheva S."/>
            <person name="Rodriguez-Valera F."/>
        </authorList>
    </citation>
    <scope>NUCLEOTIDE SEQUENCE</scope>
    <source>
        <strain evidence="7">BS307-5m-G5</strain>
    </source>
</reference>
<comment type="caution">
    <text evidence="7">The sequence shown here is derived from an EMBL/GenBank/DDBJ whole genome shotgun (WGS) entry which is preliminary data.</text>
</comment>
<dbReference type="PANTHER" id="PTHR36926">
    <property type="entry name" value="COLICIN V PRODUCTION PROTEIN"/>
    <property type="match status" value="1"/>
</dbReference>
<dbReference type="EMBL" id="JADHOK010000016">
    <property type="protein sequence ID" value="MBL6761512.1"/>
    <property type="molecule type" value="Genomic_DNA"/>
</dbReference>
<feature type="compositionally biased region" description="Basic and acidic residues" evidence="5">
    <location>
        <begin position="208"/>
        <end position="223"/>
    </location>
</feature>
<proteinExistence type="predicted"/>
<dbReference type="Proteomes" id="UP000785783">
    <property type="component" value="Unassembled WGS sequence"/>
</dbReference>
<dbReference type="InterPro" id="IPR003825">
    <property type="entry name" value="Colicin-V_CvpA"/>
</dbReference>
<protein>
    <submittedName>
        <fullName evidence="7">CvpA family protein</fullName>
    </submittedName>
</protein>
<evidence type="ECO:0000313" key="8">
    <source>
        <dbReference type="Proteomes" id="UP000785783"/>
    </source>
</evidence>
<evidence type="ECO:0000256" key="6">
    <source>
        <dbReference type="SAM" id="Phobius"/>
    </source>
</evidence>
<keyword evidence="3 6" id="KW-1133">Transmembrane helix</keyword>
<dbReference type="PANTHER" id="PTHR36926:SF1">
    <property type="entry name" value="COLICIN V PRODUCTION PROTEIN"/>
    <property type="match status" value="1"/>
</dbReference>